<keyword evidence="3 4" id="KW-0539">Nucleus</keyword>
<evidence type="ECO:0000256" key="3">
    <source>
        <dbReference type="ARBA" id="ARBA00023242"/>
    </source>
</evidence>
<dbReference type="SUPFAM" id="SSF46689">
    <property type="entry name" value="Homeodomain-like"/>
    <property type="match status" value="1"/>
</dbReference>
<keyword evidence="2 4" id="KW-0371">Homeobox</keyword>
<dbReference type="Proteomes" id="UP000887567">
    <property type="component" value="Unplaced"/>
</dbReference>
<feature type="region of interest" description="Disordered" evidence="6">
    <location>
        <begin position="15"/>
        <end position="35"/>
    </location>
</feature>
<dbReference type="PANTHER" id="PTHR24335:SF4">
    <property type="entry name" value="EXTRA-EXTRA"/>
    <property type="match status" value="1"/>
</dbReference>
<evidence type="ECO:0000256" key="6">
    <source>
        <dbReference type="SAM" id="MobiDB-lite"/>
    </source>
</evidence>
<dbReference type="GO" id="GO:0005634">
    <property type="term" value="C:nucleus"/>
    <property type="evidence" value="ECO:0007669"/>
    <property type="project" value="UniProtKB-SubCell"/>
</dbReference>
<dbReference type="PANTHER" id="PTHR24335">
    <property type="entry name" value="MOTOR NEURON AND PANCREAS HOMEOBOX PROTEIN"/>
    <property type="match status" value="1"/>
</dbReference>
<sequence length="186" mass="21859">MHTSSFDIESILRKDSGTKVDGRGNKVESEADSMHRSSVISRRPLLLPRVEPIQWNAFVYNMPYGCGHCDESHVCSSTWYGQHGLIPPGCSQHYYNVTGRHRRPRTAFSSHQLLALERQFQSHKYLTRPQRYELATTLMLTETQVKIWFQNRRMKWKRCHKNTNLKKDQNTYRQQNEKSDDESNDA</sequence>
<keyword evidence="9" id="KW-1185">Reference proteome</keyword>
<comment type="subcellular location">
    <subcellularLocation>
        <location evidence="4 5">Nucleus</location>
    </subcellularLocation>
</comment>
<dbReference type="InterPro" id="IPR020479">
    <property type="entry name" value="HD_metazoa"/>
</dbReference>
<evidence type="ECO:0000313" key="8">
    <source>
        <dbReference type="EnsemblMetazoa" id="XP_020898724.1"/>
    </source>
</evidence>
<evidence type="ECO:0000313" key="9">
    <source>
        <dbReference type="Proteomes" id="UP000887567"/>
    </source>
</evidence>
<dbReference type="AlphaFoldDB" id="A0A913X4D6"/>
<dbReference type="InterPro" id="IPR017970">
    <property type="entry name" value="Homeobox_CS"/>
</dbReference>
<dbReference type="InterPro" id="IPR009057">
    <property type="entry name" value="Homeodomain-like_sf"/>
</dbReference>
<protein>
    <recommendedName>
        <fullName evidence="7">Homeobox domain-containing protein</fullName>
    </recommendedName>
</protein>
<evidence type="ECO:0000256" key="1">
    <source>
        <dbReference type="ARBA" id="ARBA00023125"/>
    </source>
</evidence>
<dbReference type="RefSeq" id="XP_020898724.1">
    <property type="nucleotide sequence ID" value="XM_021043065.2"/>
</dbReference>
<keyword evidence="1 4" id="KW-0238">DNA-binding</keyword>
<dbReference type="OrthoDB" id="6159439at2759"/>
<name>A0A913X4D6_EXADI</name>
<feature type="compositionally biased region" description="Basic and acidic residues" evidence="6">
    <location>
        <begin position="165"/>
        <end position="178"/>
    </location>
</feature>
<dbReference type="PRINTS" id="PR00024">
    <property type="entry name" value="HOMEOBOX"/>
</dbReference>
<evidence type="ECO:0000256" key="5">
    <source>
        <dbReference type="RuleBase" id="RU000682"/>
    </source>
</evidence>
<dbReference type="SMART" id="SM00389">
    <property type="entry name" value="HOX"/>
    <property type="match status" value="1"/>
</dbReference>
<dbReference type="GO" id="GO:0000981">
    <property type="term" value="F:DNA-binding transcription factor activity, RNA polymerase II-specific"/>
    <property type="evidence" value="ECO:0007669"/>
    <property type="project" value="InterPro"/>
</dbReference>
<evidence type="ECO:0000256" key="4">
    <source>
        <dbReference type="PROSITE-ProRule" id="PRU00108"/>
    </source>
</evidence>
<dbReference type="InterPro" id="IPR001356">
    <property type="entry name" value="HD"/>
</dbReference>
<dbReference type="Pfam" id="PF00046">
    <property type="entry name" value="Homeodomain"/>
    <property type="match status" value="1"/>
</dbReference>
<feature type="domain" description="Homeobox" evidence="7">
    <location>
        <begin position="99"/>
        <end position="159"/>
    </location>
</feature>
<feature type="region of interest" description="Disordered" evidence="6">
    <location>
        <begin position="165"/>
        <end position="186"/>
    </location>
</feature>
<dbReference type="GO" id="GO:1990837">
    <property type="term" value="F:sequence-specific double-stranded DNA binding"/>
    <property type="evidence" value="ECO:0007669"/>
    <property type="project" value="TreeGrafter"/>
</dbReference>
<evidence type="ECO:0000259" key="7">
    <source>
        <dbReference type="PROSITE" id="PS50071"/>
    </source>
</evidence>
<reference evidence="8" key="1">
    <citation type="submission" date="2022-11" db="UniProtKB">
        <authorList>
            <consortium name="EnsemblMetazoa"/>
        </authorList>
    </citation>
    <scope>IDENTIFICATION</scope>
</reference>
<dbReference type="InterPro" id="IPR042768">
    <property type="entry name" value="MNX1/Ceh-12"/>
</dbReference>
<dbReference type="EnsemblMetazoa" id="XM_021043065.2">
    <property type="protein sequence ID" value="XP_020898724.1"/>
    <property type="gene ID" value="LOC110237473"/>
</dbReference>
<organism evidence="8 9">
    <name type="scientific">Exaiptasia diaphana</name>
    <name type="common">Tropical sea anemone</name>
    <name type="synonym">Aiptasia pulchella</name>
    <dbReference type="NCBI Taxonomy" id="2652724"/>
    <lineage>
        <taxon>Eukaryota</taxon>
        <taxon>Metazoa</taxon>
        <taxon>Cnidaria</taxon>
        <taxon>Anthozoa</taxon>
        <taxon>Hexacorallia</taxon>
        <taxon>Actiniaria</taxon>
        <taxon>Aiptasiidae</taxon>
        <taxon>Exaiptasia</taxon>
    </lineage>
</organism>
<dbReference type="Gene3D" id="1.10.10.60">
    <property type="entry name" value="Homeodomain-like"/>
    <property type="match status" value="1"/>
</dbReference>
<dbReference type="GO" id="GO:0048812">
    <property type="term" value="P:neuron projection morphogenesis"/>
    <property type="evidence" value="ECO:0007669"/>
    <property type="project" value="TreeGrafter"/>
</dbReference>
<accession>A0A913X4D6</accession>
<dbReference type="CDD" id="cd00086">
    <property type="entry name" value="homeodomain"/>
    <property type="match status" value="1"/>
</dbReference>
<dbReference type="PROSITE" id="PS50071">
    <property type="entry name" value="HOMEOBOX_2"/>
    <property type="match status" value="1"/>
</dbReference>
<evidence type="ECO:0000256" key="2">
    <source>
        <dbReference type="ARBA" id="ARBA00023155"/>
    </source>
</evidence>
<feature type="DNA-binding region" description="Homeobox" evidence="4">
    <location>
        <begin position="101"/>
        <end position="160"/>
    </location>
</feature>
<proteinExistence type="predicted"/>
<dbReference type="PROSITE" id="PS00027">
    <property type="entry name" value="HOMEOBOX_1"/>
    <property type="match status" value="1"/>
</dbReference>
<dbReference type="KEGG" id="epa:110237473"/>
<dbReference type="OMA" id="GHCDESH"/>
<dbReference type="GeneID" id="110237473"/>